<dbReference type="EC" id="3.1.-.-" evidence="8"/>
<dbReference type="InterPro" id="IPR029060">
    <property type="entry name" value="PIN-like_dom_sf"/>
</dbReference>
<keyword evidence="5 8" id="KW-0378">Hydrolase</keyword>
<organism evidence="10 11">
    <name type="scientific">Bosea vestrisii</name>
    <dbReference type="NCBI Taxonomy" id="151416"/>
    <lineage>
        <taxon>Bacteria</taxon>
        <taxon>Pseudomonadati</taxon>
        <taxon>Pseudomonadota</taxon>
        <taxon>Alphaproteobacteria</taxon>
        <taxon>Hyphomicrobiales</taxon>
        <taxon>Boseaceae</taxon>
        <taxon>Bosea</taxon>
    </lineage>
</organism>
<keyword evidence="2 8" id="KW-1277">Toxin-antitoxin system</keyword>
<dbReference type="PANTHER" id="PTHR33653:SF1">
    <property type="entry name" value="RIBONUCLEASE VAPC2"/>
    <property type="match status" value="1"/>
</dbReference>
<dbReference type="HAMAP" id="MF_00265">
    <property type="entry name" value="VapC_Nob1"/>
    <property type="match status" value="1"/>
</dbReference>
<dbReference type="InterPro" id="IPR050556">
    <property type="entry name" value="Type_II_TA_system_RNase"/>
</dbReference>
<reference evidence="11" key="1">
    <citation type="journal article" date="2019" name="Int. J. Syst. Evol. Microbiol.">
        <title>The Global Catalogue of Microorganisms (GCM) 10K type strain sequencing project: providing services to taxonomists for standard genome sequencing and annotation.</title>
        <authorList>
            <consortium name="The Broad Institute Genomics Platform"/>
            <consortium name="The Broad Institute Genome Sequencing Center for Infectious Disease"/>
            <person name="Wu L."/>
            <person name="Ma J."/>
        </authorList>
    </citation>
    <scope>NUCLEOTIDE SEQUENCE [LARGE SCALE GENOMIC DNA]</scope>
    <source>
        <strain evidence="11">CGMCC 1.16326</strain>
    </source>
</reference>
<dbReference type="SUPFAM" id="SSF88723">
    <property type="entry name" value="PIN domain-like"/>
    <property type="match status" value="1"/>
</dbReference>
<evidence type="ECO:0000256" key="1">
    <source>
        <dbReference type="ARBA" id="ARBA00001946"/>
    </source>
</evidence>
<feature type="binding site" evidence="8">
    <location>
        <position position="101"/>
    </location>
    <ligand>
        <name>Mg(2+)</name>
        <dbReference type="ChEBI" id="CHEBI:18420"/>
    </ligand>
</feature>
<gene>
    <name evidence="8" type="primary">vapC</name>
    <name evidence="10" type="ORF">ACFPPC_16460</name>
</gene>
<protein>
    <recommendedName>
        <fullName evidence="8">Ribonuclease VapC</fullName>
        <shortName evidence="8">RNase VapC</shortName>
        <ecNumber evidence="8">3.1.-.-</ecNumber>
    </recommendedName>
    <alternativeName>
        <fullName evidence="8">Toxin VapC</fullName>
    </alternativeName>
</protein>
<name>A0ABW0HGV9_9HYPH</name>
<evidence type="ECO:0000256" key="2">
    <source>
        <dbReference type="ARBA" id="ARBA00022649"/>
    </source>
</evidence>
<keyword evidence="3 8" id="KW-0540">Nuclease</keyword>
<accession>A0ABW0HGV9</accession>
<comment type="caution">
    <text evidence="10">The sequence shown here is derived from an EMBL/GenBank/DDBJ whole genome shotgun (WGS) entry which is preliminary data.</text>
</comment>
<evidence type="ECO:0000313" key="10">
    <source>
        <dbReference type="EMBL" id="MFC5394234.1"/>
    </source>
</evidence>
<dbReference type="Gene3D" id="3.40.50.1010">
    <property type="entry name" value="5'-nuclease"/>
    <property type="match status" value="1"/>
</dbReference>
<evidence type="ECO:0000259" key="9">
    <source>
        <dbReference type="Pfam" id="PF01850"/>
    </source>
</evidence>
<dbReference type="InterPro" id="IPR002716">
    <property type="entry name" value="PIN_dom"/>
</dbReference>
<keyword evidence="4 8" id="KW-0479">Metal-binding</keyword>
<dbReference type="Pfam" id="PF01850">
    <property type="entry name" value="PIN"/>
    <property type="match status" value="1"/>
</dbReference>
<dbReference type="PANTHER" id="PTHR33653">
    <property type="entry name" value="RIBONUCLEASE VAPC2"/>
    <property type="match status" value="1"/>
</dbReference>
<comment type="function">
    <text evidence="8">Toxic component of a toxin-antitoxin (TA) system. An RNase.</text>
</comment>
<keyword evidence="11" id="KW-1185">Reference proteome</keyword>
<dbReference type="Proteomes" id="UP001596104">
    <property type="component" value="Unassembled WGS sequence"/>
</dbReference>
<dbReference type="InterPro" id="IPR022907">
    <property type="entry name" value="VapC_family"/>
</dbReference>
<sequence length="142" mass="15178">MKYLLDTNVLRELGKTTPHKNVAAWLKSVDDGDLAISALSVREIAKGVAKLRKTKPETATALNAAVSAVFDAFEGRILPIDRPVAAAWGEALAASDKHIDDAGLAATAHVHGLTVVTRNVKDFVDRDVKVVDPFKAAPRSRA</sequence>
<comment type="similarity">
    <text evidence="7 8">Belongs to the PINc/VapC protein family.</text>
</comment>
<proteinExistence type="inferred from homology"/>
<feature type="domain" description="PIN" evidence="9">
    <location>
        <begin position="3"/>
        <end position="120"/>
    </location>
</feature>
<keyword evidence="6 8" id="KW-0460">Magnesium</keyword>
<evidence type="ECO:0000256" key="4">
    <source>
        <dbReference type="ARBA" id="ARBA00022723"/>
    </source>
</evidence>
<evidence type="ECO:0000256" key="7">
    <source>
        <dbReference type="ARBA" id="ARBA00038093"/>
    </source>
</evidence>
<evidence type="ECO:0000256" key="3">
    <source>
        <dbReference type="ARBA" id="ARBA00022722"/>
    </source>
</evidence>
<evidence type="ECO:0000313" key="11">
    <source>
        <dbReference type="Proteomes" id="UP001596104"/>
    </source>
</evidence>
<evidence type="ECO:0000256" key="6">
    <source>
        <dbReference type="ARBA" id="ARBA00022842"/>
    </source>
</evidence>
<dbReference type="CDD" id="cd18746">
    <property type="entry name" value="PIN_VapC4-5_FitB-like"/>
    <property type="match status" value="1"/>
</dbReference>
<evidence type="ECO:0000256" key="5">
    <source>
        <dbReference type="ARBA" id="ARBA00022801"/>
    </source>
</evidence>
<dbReference type="EMBL" id="JBHSLV010000029">
    <property type="protein sequence ID" value="MFC5394234.1"/>
    <property type="molecule type" value="Genomic_DNA"/>
</dbReference>
<keyword evidence="8" id="KW-0800">Toxin</keyword>
<comment type="cofactor">
    <cofactor evidence="1 8">
        <name>Mg(2+)</name>
        <dbReference type="ChEBI" id="CHEBI:18420"/>
    </cofactor>
</comment>
<dbReference type="RefSeq" id="WP_377009423.1">
    <property type="nucleotide sequence ID" value="NZ_JBHSLV010000029.1"/>
</dbReference>
<feature type="binding site" evidence="8">
    <location>
        <position position="6"/>
    </location>
    <ligand>
        <name>Mg(2+)</name>
        <dbReference type="ChEBI" id="CHEBI:18420"/>
    </ligand>
</feature>
<evidence type="ECO:0000256" key="8">
    <source>
        <dbReference type="HAMAP-Rule" id="MF_00265"/>
    </source>
</evidence>